<dbReference type="PANTHER" id="PTHR22604:SF105">
    <property type="entry name" value="TRANS-1,2-DIHYDROBENZENE-1,2-DIOL DEHYDROGENASE"/>
    <property type="match status" value="1"/>
</dbReference>
<protein>
    <submittedName>
        <fullName evidence="5">Oxidoreductase</fullName>
    </submittedName>
</protein>
<dbReference type="GO" id="GO:0016491">
    <property type="term" value="F:oxidoreductase activity"/>
    <property type="evidence" value="ECO:0007669"/>
    <property type="project" value="UniProtKB-KW"/>
</dbReference>
<comment type="caution">
    <text evidence="5">The sequence shown here is derived from an EMBL/GenBank/DDBJ whole genome shotgun (WGS) entry which is preliminary data.</text>
</comment>
<proteinExistence type="inferred from homology"/>
<dbReference type="Pfam" id="PF22725">
    <property type="entry name" value="GFO_IDH_MocA_C3"/>
    <property type="match status" value="1"/>
</dbReference>
<evidence type="ECO:0000256" key="2">
    <source>
        <dbReference type="ARBA" id="ARBA00023002"/>
    </source>
</evidence>
<keyword evidence="6" id="KW-1185">Reference proteome</keyword>
<accession>A0A8J3A8T9</accession>
<dbReference type="GO" id="GO:0000166">
    <property type="term" value="F:nucleotide binding"/>
    <property type="evidence" value="ECO:0007669"/>
    <property type="project" value="InterPro"/>
</dbReference>
<dbReference type="InterPro" id="IPR036291">
    <property type="entry name" value="NAD(P)-bd_dom_sf"/>
</dbReference>
<dbReference type="Proteomes" id="UP000650511">
    <property type="component" value="Unassembled WGS sequence"/>
</dbReference>
<dbReference type="InterPro" id="IPR000683">
    <property type="entry name" value="Gfo/Idh/MocA-like_OxRdtase_N"/>
</dbReference>
<gene>
    <name evidence="5" type="ORF">GCM10011354_21510</name>
</gene>
<keyword evidence="2" id="KW-0560">Oxidoreductase</keyword>
<evidence type="ECO:0000259" key="3">
    <source>
        <dbReference type="Pfam" id="PF01408"/>
    </source>
</evidence>
<reference evidence="5" key="2">
    <citation type="submission" date="2020-09" db="EMBL/GenBank/DDBJ databases">
        <authorList>
            <person name="Sun Q."/>
            <person name="Zhou Y."/>
        </authorList>
    </citation>
    <scope>NUCLEOTIDE SEQUENCE</scope>
    <source>
        <strain evidence="5">CGMCC 1.14988</strain>
    </source>
</reference>
<evidence type="ECO:0000256" key="1">
    <source>
        <dbReference type="ARBA" id="ARBA00010928"/>
    </source>
</evidence>
<dbReference type="PANTHER" id="PTHR22604">
    <property type="entry name" value="OXIDOREDUCTASES"/>
    <property type="match status" value="1"/>
</dbReference>
<feature type="domain" description="Gfo/Idh/MocA-like oxidoreductase N-terminal" evidence="3">
    <location>
        <begin position="25"/>
        <end position="142"/>
    </location>
</feature>
<reference evidence="5" key="1">
    <citation type="journal article" date="2014" name="Int. J. Syst. Evol. Microbiol.">
        <title>Complete genome sequence of Corynebacterium casei LMG S-19264T (=DSM 44701T), isolated from a smear-ripened cheese.</title>
        <authorList>
            <consortium name="US DOE Joint Genome Institute (JGI-PGF)"/>
            <person name="Walter F."/>
            <person name="Albersmeier A."/>
            <person name="Kalinowski J."/>
            <person name="Ruckert C."/>
        </authorList>
    </citation>
    <scope>NUCLEOTIDE SEQUENCE</scope>
    <source>
        <strain evidence="5">CGMCC 1.14988</strain>
    </source>
</reference>
<dbReference type="Pfam" id="PF01408">
    <property type="entry name" value="GFO_IDH_MocA"/>
    <property type="match status" value="1"/>
</dbReference>
<evidence type="ECO:0000313" key="5">
    <source>
        <dbReference type="EMBL" id="GGI06921.1"/>
    </source>
</evidence>
<dbReference type="OrthoDB" id="9815825at2"/>
<comment type="similarity">
    <text evidence="1">Belongs to the Gfo/Idh/MocA family.</text>
</comment>
<dbReference type="SUPFAM" id="SSF55347">
    <property type="entry name" value="Glyceraldehyde-3-phosphate dehydrogenase-like, C-terminal domain"/>
    <property type="match status" value="1"/>
</dbReference>
<evidence type="ECO:0000313" key="6">
    <source>
        <dbReference type="Proteomes" id="UP000650511"/>
    </source>
</evidence>
<feature type="domain" description="GFO/IDH/MocA-like oxidoreductase" evidence="4">
    <location>
        <begin position="152"/>
        <end position="268"/>
    </location>
</feature>
<dbReference type="EMBL" id="BMHA01000007">
    <property type="protein sequence ID" value="GGI06921.1"/>
    <property type="molecule type" value="Genomic_DNA"/>
</dbReference>
<dbReference type="InterPro" id="IPR055170">
    <property type="entry name" value="GFO_IDH_MocA-like_dom"/>
</dbReference>
<evidence type="ECO:0000259" key="4">
    <source>
        <dbReference type="Pfam" id="PF22725"/>
    </source>
</evidence>
<dbReference type="SUPFAM" id="SSF51735">
    <property type="entry name" value="NAD(P)-binding Rossmann-fold domains"/>
    <property type="match status" value="1"/>
</dbReference>
<sequence>MSAVRSGSGVGVRGTAPMEEDDMSLRWGILGTGGIARKMVAAARARGGEVAAVGSGDPARAAAFAEEHGIARHHGRHHDLLARPEDVDVVYVATTNDRHHADALACIEAGVPVLVEKPFTLDLEQAEEVAAAARTAGVFCMEAMWMRFQPAFLEVERRIAAGHIGEPLLVQADFGIAATPDTDRRWFARELGGGALLDVGVYPLTFATGLLGTPERAFALGELADSGVDATVAVAMRHGGGRLSSWSCSFVADTGVEATVSGAEGSLRVHGPFHHAGRLTLRQGSTVVEEHDLQGTEAGFEYEVDEVVRCLEDGRTESPRMPLALSLTTLRWLDELRRQVGVTYPHED</sequence>
<dbReference type="Gene3D" id="3.40.50.720">
    <property type="entry name" value="NAD(P)-binding Rossmann-like Domain"/>
    <property type="match status" value="1"/>
</dbReference>
<dbReference type="AlphaFoldDB" id="A0A8J3A8T9"/>
<organism evidence="5 6">
    <name type="scientific">Egicoccus halophilus</name>
    <dbReference type="NCBI Taxonomy" id="1670830"/>
    <lineage>
        <taxon>Bacteria</taxon>
        <taxon>Bacillati</taxon>
        <taxon>Actinomycetota</taxon>
        <taxon>Nitriliruptoria</taxon>
        <taxon>Egicoccales</taxon>
        <taxon>Egicoccaceae</taxon>
        <taxon>Egicoccus</taxon>
    </lineage>
</organism>
<dbReference type="Gene3D" id="3.30.360.10">
    <property type="entry name" value="Dihydrodipicolinate Reductase, domain 2"/>
    <property type="match status" value="1"/>
</dbReference>
<dbReference type="InterPro" id="IPR050984">
    <property type="entry name" value="Gfo/Idh/MocA_domain"/>
</dbReference>
<name>A0A8J3A8T9_9ACTN</name>